<keyword evidence="2" id="KW-0489">Methyltransferase</keyword>
<dbReference type="SUPFAM" id="SSF53335">
    <property type="entry name" value="S-adenosyl-L-methionine-dependent methyltransferases"/>
    <property type="match status" value="1"/>
</dbReference>
<dbReference type="EMBL" id="QXML01000015">
    <property type="protein sequence ID" value="RIW12281.1"/>
    <property type="molecule type" value="Genomic_DNA"/>
</dbReference>
<dbReference type="Gene3D" id="3.40.50.150">
    <property type="entry name" value="Vaccinia Virus protein VP39"/>
    <property type="match status" value="1"/>
</dbReference>
<keyword evidence="2" id="KW-0808">Transferase</keyword>
<dbReference type="GO" id="GO:0008168">
    <property type="term" value="F:methyltransferase activity"/>
    <property type="evidence" value="ECO:0007669"/>
    <property type="project" value="UniProtKB-KW"/>
</dbReference>
<dbReference type="Pfam" id="PF08242">
    <property type="entry name" value="Methyltransf_12"/>
    <property type="match status" value="1"/>
</dbReference>
<organism evidence="2 3">
    <name type="scientific">Algoriphagus lacus</name>
    <dbReference type="NCBI Taxonomy" id="2056311"/>
    <lineage>
        <taxon>Bacteria</taxon>
        <taxon>Pseudomonadati</taxon>
        <taxon>Bacteroidota</taxon>
        <taxon>Cytophagia</taxon>
        <taxon>Cytophagales</taxon>
        <taxon>Cyclobacteriaceae</taxon>
        <taxon>Algoriphagus</taxon>
    </lineage>
</organism>
<accession>A0A418PM21</accession>
<sequence length="184" mass="21867">MKNGSHWCRVIMDQESKKMIQKLPFDQLKTLEISGSKWRDFGFSFYKFLDFPEFDLCEDKIPDKYDLIIAEQVFEHLNYPYRAGRNVYEALNPGGYFLITVPFLLKIHNHPIDCTRWSKTGLKHFLVECGFEIDLIESDSWGNKEAVIKNLDRWVVYDKQRHSLKNEENFPLVVWALAKREIDQ</sequence>
<dbReference type="AlphaFoldDB" id="A0A418PM21"/>
<evidence type="ECO:0000313" key="3">
    <source>
        <dbReference type="Proteomes" id="UP000283522"/>
    </source>
</evidence>
<keyword evidence="3" id="KW-1185">Reference proteome</keyword>
<dbReference type="InterPro" id="IPR013217">
    <property type="entry name" value="Methyltransf_12"/>
</dbReference>
<reference evidence="2 3" key="1">
    <citation type="submission" date="2018-09" db="EMBL/GenBank/DDBJ databases">
        <authorList>
            <person name="Wang X."/>
            <person name="Du Z."/>
        </authorList>
    </citation>
    <scope>NUCLEOTIDE SEQUENCE [LARGE SCALE GENOMIC DNA]</scope>
    <source>
        <strain evidence="2 3">N3</strain>
    </source>
</reference>
<evidence type="ECO:0000313" key="2">
    <source>
        <dbReference type="EMBL" id="RIW12281.1"/>
    </source>
</evidence>
<gene>
    <name evidence="2" type="ORF">D0X99_19555</name>
</gene>
<proteinExistence type="predicted"/>
<dbReference type="GO" id="GO:0032259">
    <property type="term" value="P:methylation"/>
    <property type="evidence" value="ECO:0007669"/>
    <property type="project" value="UniProtKB-KW"/>
</dbReference>
<dbReference type="InterPro" id="IPR029063">
    <property type="entry name" value="SAM-dependent_MTases_sf"/>
</dbReference>
<evidence type="ECO:0000259" key="1">
    <source>
        <dbReference type="Pfam" id="PF08242"/>
    </source>
</evidence>
<comment type="caution">
    <text evidence="2">The sequence shown here is derived from an EMBL/GenBank/DDBJ whole genome shotgun (WGS) entry which is preliminary data.</text>
</comment>
<protein>
    <submittedName>
        <fullName evidence="2">Class I SAM-dependent methyltransferase</fullName>
    </submittedName>
</protein>
<feature type="domain" description="Methyltransferase type 12" evidence="1">
    <location>
        <begin position="39"/>
        <end position="97"/>
    </location>
</feature>
<dbReference type="Proteomes" id="UP000283522">
    <property type="component" value="Unassembled WGS sequence"/>
</dbReference>
<name>A0A418PM21_9BACT</name>